<feature type="domain" description="DUF7812" evidence="2">
    <location>
        <begin position="100"/>
        <end position="576"/>
    </location>
</feature>
<dbReference type="GeneID" id="120250322"/>
<dbReference type="Pfam" id="PF25104">
    <property type="entry name" value="DUF7812"/>
    <property type="match status" value="1"/>
</dbReference>
<dbReference type="AlphaFoldDB" id="A0AB40AJR0"/>
<sequence>MKTKFLRNLYTLLVKLSPDDCSHQNMLRDDAVSMAVTNKWFRTRIKFLEITCLFDLLFQKLNQEFELLISGSSFIPPSTTFEDKDILQLDKGCSHEEFLLLLRCCMTMLNFLEFDQSLILEKCQILNGILRRLGHLLDMFSCHCHFELEIAQKVSDSESIALHRCTFAHGGMMLAAGALPSFSCRILEVFIHDLLLHQQFRKHVVITDYVTETPAKLFASHCDPGDLSVILEVVSFHFLLSVCDERASLRFIQSLSWSTGFLETTELGVSATLALFGIPVMFTAPYILQAHLILLASKCIGLLMPNDDGKPDDATFESYMSAFELSVNLYGRYMSVLESTELPSRDEVATSSLKEPNFGSYIKLSTKDKINVQIQNLVDFCETHLSGFLSGNMDQFLNDSFSYISENQQIIDLSCREKGSLMLNCLVSNILSKQTAMNKMPRKDGRILQVECCLAAVLKLMSSSLLKILWFLKQNSCLGGKRTPTDNHCSEYKFVTSVIHSFGKYNAHRYVKNILFNECDALTERHKEIELLFEHLSSLALYSFTRRLTFLWNGCIFMMMTITNLFQFEKDKFVALSQLLGYTHENSKTQFSAPKSLQDKVLQSSSLHIASNLQTLRKLYLRNKLNSSPCGDECMDIGQSRKDGEQDEDADNTNVPGVGEHADEADVCNGRGFLDCLSGYQNGPSEWEGLVDFIECKPGKDYSNWLRSRKVFRKWQNGRIAVRRKWRRKVKRRRKIF</sequence>
<dbReference type="InterPro" id="IPR056714">
    <property type="entry name" value="DUF7812"/>
</dbReference>
<proteinExistence type="predicted"/>
<evidence type="ECO:0000313" key="3">
    <source>
        <dbReference type="Proteomes" id="UP001515500"/>
    </source>
</evidence>
<dbReference type="PANTHER" id="PTHR36786:SF1">
    <property type="entry name" value="2-ISOPROPYLMALATE SYNTHASE"/>
    <property type="match status" value="1"/>
</dbReference>
<evidence type="ECO:0000259" key="2">
    <source>
        <dbReference type="Pfam" id="PF25104"/>
    </source>
</evidence>
<name>A0AB40AJR0_DIOCR</name>
<feature type="region of interest" description="Disordered" evidence="1">
    <location>
        <begin position="636"/>
        <end position="660"/>
    </location>
</feature>
<reference evidence="4" key="1">
    <citation type="submission" date="2025-08" db="UniProtKB">
        <authorList>
            <consortium name="RefSeq"/>
        </authorList>
    </citation>
    <scope>IDENTIFICATION</scope>
</reference>
<evidence type="ECO:0000256" key="1">
    <source>
        <dbReference type="SAM" id="MobiDB-lite"/>
    </source>
</evidence>
<dbReference type="RefSeq" id="XP_039115063.1">
    <property type="nucleotide sequence ID" value="XM_039259129.1"/>
</dbReference>
<dbReference type="Proteomes" id="UP001515500">
    <property type="component" value="Chromosome 19"/>
</dbReference>
<gene>
    <name evidence="4" type="primary">LOC120250322</name>
</gene>
<accession>A0AB40AJR0</accession>
<dbReference type="PANTHER" id="PTHR36786">
    <property type="entry name" value="2-ISOPROPYLMALATE SYNTHASE"/>
    <property type="match status" value="1"/>
</dbReference>
<protein>
    <submittedName>
        <fullName evidence="4">Uncharacterized protein LOC120250322</fullName>
    </submittedName>
</protein>
<evidence type="ECO:0000313" key="4">
    <source>
        <dbReference type="RefSeq" id="XP_039115063.1"/>
    </source>
</evidence>
<keyword evidence="3" id="KW-1185">Reference proteome</keyword>
<organism evidence="3 4">
    <name type="scientific">Dioscorea cayennensis subsp. rotundata</name>
    <name type="common">White Guinea yam</name>
    <name type="synonym">Dioscorea rotundata</name>
    <dbReference type="NCBI Taxonomy" id="55577"/>
    <lineage>
        <taxon>Eukaryota</taxon>
        <taxon>Viridiplantae</taxon>
        <taxon>Streptophyta</taxon>
        <taxon>Embryophyta</taxon>
        <taxon>Tracheophyta</taxon>
        <taxon>Spermatophyta</taxon>
        <taxon>Magnoliopsida</taxon>
        <taxon>Liliopsida</taxon>
        <taxon>Dioscoreales</taxon>
        <taxon>Dioscoreaceae</taxon>
        <taxon>Dioscorea</taxon>
    </lineage>
</organism>